<dbReference type="CTD" id="132612"/>
<dbReference type="AlphaFoldDB" id="A0A8N5ETQ1"/>
<evidence type="ECO:0000313" key="5">
    <source>
        <dbReference type="RefSeq" id="XP_030917849.1"/>
    </source>
</evidence>
<accession>A0A8N5ETQ1</accession>
<dbReference type="GO" id="GO:0008251">
    <property type="term" value="F:tRNA-specific adenosine deaminase activity"/>
    <property type="evidence" value="ECO:0007669"/>
    <property type="project" value="TreeGrafter"/>
</dbReference>
<sequence length="573" mass="63100">MASSNGCFGGAAMLAFGPAPEKILPPEVLRQPIPRDLSEPVTARLNPPPFIMCSEPGVMKNPGRFLSQGADTTTFSAFPSQRDLDLIERYKQGVINSVSALHLLAKTHNLQLELKETSVAGDVIRPYFAFCAVINGVCYKTGLGKNKKESKLNAAKLALAELLNLENTGAKSFEDSAFPCVPAPQPPGNSACVSRTGGEHIYQKLSQMLEEVFNRLTTQHSEYQSCGSSLAAFIIEKGGQHEVVALGTGECNYSRRLESCGRLLHDSHAIVTARRSLLRYLYRHLLLFYNKNPAKAERSIFCTAPGSKLLTLKQNITLSLYMNQLPKGTAQLKSEVHLGPQSISAYEASEELSLHVALEGRIYLAVCCPSKTVRVSSMSAGDKLTKWEVVGLQGALLSHFIEPVYISSILVGNGSCKDTKGLDITIKQRLDDELISKLPVHYLVNRSRVYLVKSALPIQTDLNQWSLSLNWTLSDASLEVVDGLSGKTTESSPFRSGTCLASRLCKAAMFSRFRMLAREAGRADLLQFPTYHEAKIKSQLYQEAKSLLQSYLEQHSYGSWIVKSPHIEQPWRS</sequence>
<dbReference type="SMART" id="SM00358">
    <property type="entry name" value="DSRM"/>
    <property type="match status" value="1"/>
</dbReference>
<dbReference type="GO" id="GO:0003725">
    <property type="term" value="F:double-stranded RNA binding"/>
    <property type="evidence" value="ECO:0007669"/>
    <property type="project" value="TreeGrafter"/>
</dbReference>
<dbReference type="GO" id="GO:0005737">
    <property type="term" value="C:cytoplasm"/>
    <property type="evidence" value="ECO:0007669"/>
    <property type="project" value="TreeGrafter"/>
</dbReference>
<evidence type="ECO:0000259" key="3">
    <source>
        <dbReference type="PROSITE" id="PS50141"/>
    </source>
</evidence>
<evidence type="ECO:0000259" key="2">
    <source>
        <dbReference type="PROSITE" id="PS50137"/>
    </source>
</evidence>
<dbReference type="GO" id="GO:0006382">
    <property type="term" value="P:adenosine to inosine editing"/>
    <property type="evidence" value="ECO:0007669"/>
    <property type="project" value="TreeGrafter"/>
</dbReference>
<evidence type="ECO:0000313" key="4">
    <source>
        <dbReference type="Proteomes" id="UP000504602"/>
    </source>
</evidence>
<dbReference type="GO" id="GO:0005730">
    <property type="term" value="C:nucleolus"/>
    <property type="evidence" value="ECO:0007669"/>
    <property type="project" value="TreeGrafter"/>
</dbReference>
<dbReference type="GO" id="GO:0006396">
    <property type="term" value="P:RNA processing"/>
    <property type="evidence" value="ECO:0007669"/>
    <property type="project" value="InterPro"/>
</dbReference>
<proteinExistence type="predicted"/>
<dbReference type="OrthoDB" id="10268011at2759"/>
<dbReference type="Pfam" id="PF02137">
    <property type="entry name" value="A_deamin"/>
    <property type="match status" value="1"/>
</dbReference>
<evidence type="ECO:0000256" key="1">
    <source>
        <dbReference type="PROSITE-ProRule" id="PRU00266"/>
    </source>
</evidence>
<protein>
    <submittedName>
        <fullName evidence="5">Adenosine deaminase domain-containing protein 1 isoform X1</fullName>
    </submittedName>
</protein>
<dbReference type="SMART" id="SM00552">
    <property type="entry name" value="ADEAMc"/>
    <property type="match status" value="1"/>
</dbReference>
<dbReference type="SUPFAM" id="SSF54768">
    <property type="entry name" value="dsRNA-binding domain-like"/>
    <property type="match status" value="1"/>
</dbReference>
<dbReference type="InterPro" id="IPR014720">
    <property type="entry name" value="dsRBD_dom"/>
</dbReference>
<dbReference type="GO" id="GO:0003726">
    <property type="term" value="F:double-stranded RNA adenosine deaminase activity"/>
    <property type="evidence" value="ECO:0007669"/>
    <property type="project" value="TreeGrafter"/>
</dbReference>
<dbReference type="Pfam" id="PF00035">
    <property type="entry name" value="dsrm"/>
    <property type="match status" value="1"/>
</dbReference>
<gene>
    <name evidence="5" type="primary">ADAD1</name>
</gene>
<dbReference type="PROSITE" id="PS50137">
    <property type="entry name" value="DS_RBD"/>
    <property type="match status" value="1"/>
</dbReference>
<feature type="domain" description="DRBM" evidence="2">
    <location>
        <begin position="96"/>
        <end position="164"/>
    </location>
</feature>
<dbReference type="PANTHER" id="PTHR10910:SF103">
    <property type="entry name" value="ADENOSINE DEAMINASE DOMAIN-CONTAINING PROTEIN 1"/>
    <property type="match status" value="1"/>
</dbReference>
<dbReference type="GeneID" id="102033510"/>
<keyword evidence="4" id="KW-1185">Reference proteome</keyword>
<dbReference type="Gene3D" id="3.30.160.20">
    <property type="match status" value="1"/>
</dbReference>
<keyword evidence="1" id="KW-0694">RNA-binding</keyword>
<name>A0A8N5ETQ1_GEOFO</name>
<dbReference type="PROSITE" id="PS50141">
    <property type="entry name" value="A_DEAMIN_EDITASE"/>
    <property type="match status" value="1"/>
</dbReference>
<dbReference type="InterPro" id="IPR002466">
    <property type="entry name" value="A_deamin"/>
</dbReference>
<feature type="domain" description="A to I editase" evidence="3">
    <location>
        <begin position="245"/>
        <end position="570"/>
    </location>
</feature>
<dbReference type="RefSeq" id="XP_030917849.1">
    <property type="nucleotide sequence ID" value="XM_031061989.1"/>
</dbReference>
<dbReference type="PANTHER" id="PTHR10910">
    <property type="entry name" value="EUKARYOTE SPECIFIC DSRNA BINDING PROTEIN"/>
    <property type="match status" value="1"/>
</dbReference>
<reference evidence="5" key="1">
    <citation type="submission" date="2025-08" db="UniProtKB">
        <authorList>
            <consortium name="RefSeq"/>
        </authorList>
    </citation>
    <scope>IDENTIFICATION</scope>
</reference>
<organism evidence="4 5">
    <name type="scientific">Geospiza fortis</name>
    <name type="common">Medium ground-finch</name>
    <dbReference type="NCBI Taxonomy" id="48883"/>
    <lineage>
        <taxon>Eukaryota</taxon>
        <taxon>Metazoa</taxon>
        <taxon>Chordata</taxon>
        <taxon>Craniata</taxon>
        <taxon>Vertebrata</taxon>
        <taxon>Euteleostomi</taxon>
        <taxon>Archelosauria</taxon>
        <taxon>Archosauria</taxon>
        <taxon>Dinosauria</taxon>
        <taxon>Saurischia</taxon>
        <taxon>Theropoda</taxon>
        <taxon>Coelurosauria</taxon>
        <taxon>Aves</taxon>
        <taxon>Neognathae</taxon>
        <taxon>Neoaves</taxon>
        <taxon>Telluraves</taxon>
        <taxon>Australaves</taxon>
        <taxon>Passeriformes</taxon>
        <taxon>Thraupidae</taxon>
        <taxon>Geospiza</taxon>
    </lineage>
</organism>
<dbReference type="Proteomes" id="UP000504602">
    <property type="component" value="Unplaced"/>
</dbReference>